<dbReference type="PANTHER" id="PTHR35585:SF1">
    <property type="entry name" value="HHE DOMAIN PROTEIN (AFU_ORTHOLOGUE AFUA_4G00730)"/>
    <property type="match status" value="1"/>
</dbReference>
<dbReference type="Pfam" id="PF01814">
    <property type="entry name" value="Hemerythrin"/>
    <property type="match status" value="1"/>
</dbReference>
<evidence type="ECO:0000313" key="3">
    <source>
        <dbReference type="EMBL" id="GAA0608492.1"/>
    </source>
</evidence>
<keyword evidence="4" id="KW-1185">Reference proteome</keyword>
<evidence type="ECO:0000313" key="4">
    <source>
        <dbReference type="Proteomes" id="UP001500957"/>
    </source>
</evidence>
<organism evidence="3 4">
    <name type="scientific">Sporichthya brevicatena</name>
    <dbReference type="NCBI Taxonomy" id="171442"/>
    <lineage>
        <taxon>Bacteria</taxon>
        <taxon>Bacillati</taxon>
        <taxon>Actinomycetota</taxon>
        <taxon>Actinomycetes</taxon>
        <taxon>Sporichthyales</taxon>
        <taxon>Sporichthyaceae</taxon>
        <taxon>Sporichthya</taxon>
    </lineage>
</organism>
<dbReference type="Gene3D" id="1.20.120.520">
    <property type="entry name" value="nmb1532 protein domain like"/>
    <property type="match status" value="1"/>
</dbReference>
<evidence type="ECO:0000256" key="1">
    <source>
        <dbReference type="SAM" id="MobiDB-lite"/>
    </source>
</evidence>
<gene>
    <name evidence="3" type="ORF">GCM10009547_08070</name>
</gene>
<reference evidence="4" key="1">
    <citation type="journal article" date="2019" name="Int. J. Syst. Evol. Microbiol.">
        <title>The Global Catalogue of Microorganisms (GCM) 10K type strain sequencing project: providing services to taxonomists for standard genome sequencing and annotation.</title>
        <authorList>
            <consortium name="The Broad Institute Genomics Platform"/>
            <consortium name="The Broad Institute Genome Sequencing Center for Infectious Disease"/>
            <person name="Wu L."/>
            <person name="Ma J."/>
        </authorList>
    </citation>
    <scope>NUCLEOTIDE SEQUENCE [LARGE SCALE GENOMIC DNA]</scope>
    <source>
        <strain evidence="4">JCM 10671</strain>
    </source>
</reference>
<dbReference type="CDD" id="cd12108">
    <property type="entry name" value="Hr-like"/>
    <property type="match status" value="1"/>
</dbReference>
<dbReference type="InterPro" id="IPR012312">
    <property type="entry name" value="Hemerythrin-like"/>
</dbReference>
<evidence type="ECO:0000259" key="2">
    <source>
        <dbReference type="Pfam" id="PF01814"/>
    </source>
</evidence>
<comment type="caution">
    <text evidence="3">The sequence shown here is derived from an EMBL/GenBank/DDBJ whole genome shotgun (WGS) entry which is preliminary data.</text>
</comment>
<proteinExistence type="predicted"/>
<dbReference type="Proteomes" id="UP001500957">
    <property type="component" value="Unassembled WGS sequence"/>
</dbReference>
<feature type="region of interest" description="Disordered" evidence="1">
    <location>
        <begin position="162"/>
        <end position="198"/>
    </location>
</feature>
<accession>A0ABP3RE76</accession>
<dbReference type="PANTHER" id="PTHR35585">
    <property type="entry name" value="HHE DOMAIN PROTEIN (AFU_ORTHOLOGUE AFUA_4G00730)"/>
    <property type="match status" value="1"/>
</dbReference>
<sequence length="198" mass="22677">MSTDAIVVLREEHKEIKRLFRRFEKAEKPAEKQKIVGQILEMLAVHTYIENEGLYPKVREMVPDIESDILESYEEHHVADLLCAELAEMDPDDERYTAKVTVLIESVEHHIDEEESSWFPDVREALGRKQLQEIGAEMIELRKTAPREPKMIAPRLVDRANAQVPGQRPAPAKVRSTRRPTRTRVVAAAHGARTTPRG</sequence>
<name>A0ABP3RE76_9ACTN</name>
<protein>
    <submittedName>
        <fullName evidence="3">Hemerythrin domain-containing protein</fullName>
    </submittedName>
</protein>
<feature type="domain" description="Hemerythrin-like" evidence="2">
    <location>
        <begin position="5"/>
        <end position="120"/>
    </location>
</feature>
<dbReference type="EMBL" id="BAAAHE010000007">
    <property type="protein sequence ID" value="GAA0608492.1"/>
    <property type="molecule type" value="Genomic_DNA"/>
</dbReference>